<name>A0A6A6UF96_9PEZI</name>
<dbReference type="InterPro" id="IPR015943">
    <property type="entry name" value="WD40/YVTN_repeat-like_dom_sf"/>
</dbReference>
<evidence type="ECO:0000313" key="4">
    <source>
        <dbReference type="Proteomes" id="UP000799302"/>
    </source>
</evidence>
<protein>
    <submittedName>
        <fullName evidence="3">WD40 repeat-like protein</fullName>
    </submittedName>
</protein>
<keyword evidence="1" id="KW-0853">WD repeat</keyword>
<dbReference type="Proteomes" id="UP000799302">
    <property type="component" value="Unassembled WGS sequence"/>
</dbReference>
<dbReference type="PROSITE" id="PS50294">
    <property type="entry name" value="WD_REPEATS_REGION"/>
    <property type="match status" value="1"/>
</dbReference>
<feature type="domain" description="Anaphase-promoting complex subunit 4-like WD40" evidence="2">
    <location>
        <begin position="276"/>
        <end position="343"/>
    </location>
</feature>
<gene>
    <name evidence="3" type="ORF">BT63DRAFT_264125</name>
</gene>
<keyword evidence="4" id="KW-1185">Reference proteome</keyword>
<evidence type="ECO:0000256" key="1">
    <source>
        <dbReference type="PROSITE-ProRule" id="PRU00221"/>
    </source>
</evidence>
<dbReference type="PROSITE" id="PS50082">
    <property type="entry name" value="WD_REPEATS_2"/>
    <property type="match status" value="1"/>
</dbReference>
<accession>A0A6A6UF96</accession>
<dbReference type="EMBL" id="MU004235">
    <property type="protein sequence ID" value="KAF2669554.1"/>
    <property type="molecule type" value="Genomic_DNA"/>
</dbReference>
<reference evidence="3" key="1">
    <citation type="journal article" date="2020" name="Stud. Mycol.">
        <title>101 Dothideomycetes genomes: a test case for predicting lifestyles and emergence of pathogens.</title>
        <authorList>
            <person name="Haridas S."/>
            <person name="Albert R."/>
            <person name="Binder M."/>
            <person name="Bloem J."/>
            <person name="Labutti K."/>
            <person name="Salamov A."/>
            <person name="Andreopoulos B."/>
            <person name="Baker S."/>
            <person name="Barry K."/>
            <person name="Bills G."/>
            <person name="Bluhm B."/>
            <person name="Cannon C."/>
            <person name="Castanera R."/>
            <person name="Culley D."/>
            <person name="Daum C."/>
            <person name="Ezra D."/>
            <person name="Gonzalez J."/>
            <person name="Henrissat B."/>
            <person name="Kuo A."/>
            <person name="Liang C."/>
            <person name="Lipzen A."/>
            <person name="Lutzoni F."/>
            <person name="Magnuson J."/>
            <person name="Mondo S."/>
            <person name="Nolan M."/>
            <person name="Ohm R."/>
            <person name="Pangilinan J."/>
            <person name="Park H.-J."/>
            <person name="Ramirez L."/>
            <person name="Alfaro M."/>
            <person name="Sun H."/>
            <person name="Tritt A."/>
            <person name="Yoshinaga Y."/>
            <person name="Zwiers L.-H."/>
            <person name="Turgeon B."/>
            <person name="Goodwin S."/>
            <person name="Spatafora J."/>
            <person name="Crous P."/>
            <person name="Grigoriev I."/>
        </authorList>
    </citation>
    <scope>NUCLEOTIDE SEQUENCE</scope>
    <source>
        <strain evidence="3">CBS 115976</strain>
    </source>
</reference>
<dbReference type="Pfam" id="PF12894">
    <property type="entry name" value="ANAPC4_WD40"/>
    <property type="match status" value="1"/>
</dbReference>
<dbReference type="InterPro" id="IPR024977">
    <property type="entry name" value="Apc4-like_WD40_dom"/>
</dbReference>
<dbReference type="SMART" id="SM00320">
    <property type="entry name" value="WD40"/>
    <property type="match status" value="4"/>
</dbReference>
<feature type="repeat" description="WD" evidence="1">
    <location>
        <begin position="199"/>
        <end position="240"/>
    </location>
</feature>
<dbReference type="SUPFAM" id="SSF50978">
    <property type="entry name" value="WD40 repeat-like"/>
    <property type="match status" value="1"/>
</dbReference>
<dbReference type="PANTHER" id="PTHR19879:SF9">
    <property type="entry name" value="TRANSCRIPTION INITIATION FACTOR TFIID SUBUNIT 5"/>
    <property type="match status" value="1"/>
</dbReference>
<dbReference type="InterPro" id="IPR036322">
    <property type="entry name" value="WD40_repeat_dom_sf"/>
</dbReference>
<dbReference type="OrthoDB" id="1367865at2759"/>
<dbReference type="Gene3D" id="2.130.10.10">
    <property type="entry name" value="YVTN repeat-like/Quinoprotein amine dehydrogenase"/>
    <property type="match status" value="2"/>
</dbReference>
<dbReference type="AlphaFoldDB" id="A0A6A6UF96"/>
<evidence type="ECO:0000259" key="2">
    <source>
        <dbReference type="Pfam" id="PF12894"/>
    </source>
</evidence>
<dbReference type="PANTHER" id="PTHR19879">
    <property type="entry name" value="TRANSCRIPTION INITIATION FACTOR TFIID"/>
    <property type="match status" value="1"/>
</dbReference>
<proteinExistence type="predicted"/>
<dbReference type="InterPro" id="IPR001680">
    <property type="entry name" value="WD40_rpt"/>
</dbReference>
<evidence type="ECO:0000313" key="3">
    <source>
        <dbReference type="EMBL" id="KAF2669554.1"/>
    </source>
</evidence>
<dbReference type="Pfam" id="PF00400">
    <property type="entry name" value="WD40"/>
    <property type="match status" value="1"/>
</dbReference>
<sequence length="416" mass="46949">MTTIAPVDTFPTSWPYFIAKDFQKAIVPARWADGHPKQWQGAESSITTKDRIRDGALSQDSRYLAVASASEVTIYSITDGKICQMLTCPEGRFQRVLLRMMESSPSKDYCLLADFGSIPYPQTAFWKLDEHGKVQGTNKPVLIIKASLPDAGCDMFHPSSQYFLVYERERLPAATKEKHHSHNIEIWDADFASLKLRIEDMHDEIMSWVDFSPDGSTFATSSMDQTAKIWNAASGALVRTFGPTGHQNWRVAHSPDGSRLACGHGSGVLVWQIETGETIFKFDSNRHWVRSLAWHPSSKCLAYGHCNGGLQIRSVESGKVFQEWQLDMTRWPRQDTEVLVLGWFDGGRKLAFATGLHAGVEVYDVEENIKWRFAPSDEDSSLLTNGWRPLVPAYWIADNKSLLCLDADNKIRVWNL</sequence>
<organism evidence="3 4">
    <name type="scientific">Microthyrium microscopicum</name>
    <dbReference type="NCBI Taxonomy" id="703497"/>
    <lineage>
        <taxon>Eukaryota</taxon>
        <taxon>Fungi</taxon>
        <taxon>Dikarya</taxon>
        <taxon>Ascomycota</taxon>
        <taxon>Pezizomycotina</taxon>
        <taxon>Dothideomycetes</taxon>
        <taxon>Dothideomycetes incertae sedis</taxon>
        <taxon>Microthyriales</taxon>
        <taxon>Microthyriaceae</taxon>
        <taxon>Microthyrium</taxon>
    </lineage>
</organism>